<dbReference type="Gene3D" id="2.60.120.1200">
    <property type="match status" value="1"/>
</dbReference>
<sequence>MTMVAAPPQAAPLAVNVSINVNADVRHVVGGVSSFSREKFINIHAINSDLEWWGGNAQSLNQPQEVPDLLNGFVKNLDVYFGRDSGSMAYELTRVPQGSQPGYADANAMASLSALPRTYGYHTAAQRTVVGSAEFEKRMASWVLVAQERPFFPNGYPIANQGWAFSRTDTQAAPFGSSTGHFIGNYLARYFNQSGSVGAGAGIIKPKFVEAINEPLYTLIDDPAPHLAGYPRPTYNDVFRYHDGVRNQVRPLNTARQVQVGGYTPAFPDFEEAEPSNAALFARWNARDGAWLGGAGRNMDFVSLHLYDFEGIPKNGNVYKQYRKGSNVEATFDMLDYAMNWAYGGQLKPLVISEYGARAHQVEPNAWTPQRDWFYLKAMNSLMLQFMERPDRIAKAIPFVVLKGEWGRTSVPYNWRLLRQAFEDGTPANAGNGTWVYTEMVNFYRLWNGVKGTRLESWAADRDFLVDAYVDGAAKDLYVIINSLESTPRTVDLKLLGIPAGSTVTQVEQRHLYPDANGRPILSTSTSASVPGSVVLGSEATMVLRIRYSTAPAQPHTLSQSRHYATVGSSTVLTNIVAGSTHNFTVPNVTPGANGEAVLRLGVGREHGKSLQPVITFNGVTLSVPTDYRGYDQYNGGKGRSRFFGVLEIPVPLSALRASNNIGVRFPDSGGAISSVVLDNSVSTRSLARQ</sequence>
<dbReference type="InterPro" id="IPR040527">
    <property type="entry name" value="Beta-sand_Porphyrn"/>
</dbReference>
<dbReference type="InterPro" id="IPR017853">
    <property type="entry name" value="GH"/>
</dbReference>
<dbReference type="Proteomes" id="UP000094487">
    <property type="component" value="Unassembled WGS sequence"/>
</dbReference>
<evidence type="ECO:0000259" key="1">
    <source>
        <dbReference type="Pfam" id="PF18040"/>
    </source>
</evidence>
<evidence type="ECO:0000313" key="4">
    <source>
        <dbReference type="Proteomes" id="UP000094487"/>
    </source>
</evidence>
<evidence type="ECO:0008006" key="5">
    <source>
        <dbReference type="Google" id="ProtNLM"/>
    </source>
</evidence>
<feature type="domain" description="Porphyranase beta-sandwich" evidence="2">
    <location>
        <begin position="463"/>
        <end position="566"/>
    </location>
</feature>
<name>A0A1E3LS55_9SPHN</name>
<dbReference type="Pfam" id="PF18206">
    <property type="entry name" value="Porphyrn_cat_1"/>
    <property type="match status" value="1"/>
</dbReference>
<organism evidence="3 4">
    <name type="scientific">Sphingomonas turrisvirgatae</name>
    <dbReference type="NCBI Taxonomy" id="1888892"/>
    <lineage>
        <taxon>Bacteria</taxon>
        <taxon>Pseudomonadati</taxon>
        <taxon>Pseudomonadota</taxon>
        <taxon>Alphaproteobacteria</taxon>
        <taxon>Sphingomonadales</taxon>
        <taxon>Sphingomonadaceae</taxon>
        <taxon>Sphingomonas</taxon>
    </lineage>
</organism>
<reference evidence="3 4" key="1">
    <citation type="submission" date="2016-08" db="EMBL/GenBank/DDBJ databases">
        <title>Draft genome of the agarase producing Sphingomonas sp. MCT13.</title>
        <authorList>
            <person name="D'Andrea M.M."/>
            <person name="Rossolini G.M."/>
            <person name="Thaller M.C."/>
        </authorList>
    </citation>
    <scope>NUCLEOTIDE SEQUENCE [LARGE SCALE GENOMIC DNA]</scope>
    <source>
        <strain evidence="3 4">MCT13</strain>
    </source>
</reference>
<dbReference type="Pfam" id="PF18040">
    <property type="entry name" value="BPA_C"/>
    <property type="match status" value="1"/>
</dbReference>
<keyword evidence="4" id="KW-1185">Reference proteome</keyword>
<dbReference type="AlphaFoldDB" id="A0A1E3LS55"/>
<evidence type="ECO:0000313" key="3">
    <source>
        <dbReference type="EMBL" id="ODP36587.1"/>
    </source>
</evidence>
<dbReference type="SUPFAM" id="SSF51445">
    <property type="entry name" value="(Trans)glycosidases"/>
    <property type="match status" value="1"/>
</dbReference>
<evidence type="ECO:0000259" key="2">
    <source>
        <dbReference type="Pfam" id="PF18206"/>
    </source>
</evidence>
<dbReference type="Gene3D" id="3.20.20.80">
    <property type="entry name" value="Glycosidases"/>
    <property type="match status" value="1"/>
</dbReference>
<gene>
    <name evidence="3" type="ORF">BFL28_04540</name>
</gene>
<dbReference type="EMBL" id="MDDS01000057">
    <property type="protein sequence ID" value="ODP36587.1"/>
    <property type="molecule type" value="Genomic_DNA"/>
</dbReference>
<protein>
    <recommendedName>
        <fullName evidence="5">Agarase</fullName>
    </recommendedName>
</protein>
<dbReference type="STRING" id="1888892.BFL28_04540"/>
<comment type="caution">
    <text evidence="3">The sequence shown here is derived from an EMBL/GenBank/DDBJ whole genome shotgun (WGS) entry which is preliminary data.</text>
</comment>
<dbReference type="CDD" id="cd21510">
    <property type="entry name" value="agarase_cat"/>
    <property type="match status" value="1"/>
</dbReference>
<proteinExistence type="predicted"/>
<accession>A0A1E3LS55</accession>
<dbReference type="InterPro" id="IPR041224">
    <property type="entry name" value="BPA_C"/>
</dbReference>
<feature type="domain" description="Beta-porphyranase A C-terminal" evidence="1">
    <location>
        <begin position="583"/>
        <end position="678"/>
    </location>
</feature>